<organism evidence="2">
    <name type="scientific">marine metagenome</name>
    <dbReference type="NCBI Taxonomy" id="408172"/>
    <lineage>
        <taxon>unclassified sequences</taxon>
        <taxon>metagenomes</taxon>
        <taxon>ecological metagenomes</taxon>
    </lineage>
</organism>
<accession>A0A381PXG1</accession>
<feature type="non-terminal residue" evidence="2">
    <location>
        <position position="1"/>
    </location>
</feature>
<gene>
    <name evidence="2" type="ORF">METZ01_LOCUS24636</name>
</gene>
<dbReference type="EMBL" id="UINC01001133">
    <property type="protein sequence ID" value="SUZ71782.1"/>
    <property type="molecule type" value="Genomic_DNA"/>
</dbReference>
<protein>
    <submittedName>
        <fullName evidence="2">Uncharacterized protein</fullName>
    </submittedName>
</protein>
<evidence type="ECO:0000256" key="1">
    <source>
        <dbReference type="SAM" id="MobiDB-lite"/>
    </source>
</evidence>
<feature type="compositionally biased region" description="Basic and acidic residues" evidence="1">
    <location>
        <begin position="16"/>
        <end position="26"/>
    </location>
</feature>
<evidence type="ECO:0000313" key="2">
    <source>
        <dbReference type="EMBL" id="SUZ71782.1"/>
    </source>
</evidence>
<reference evidence="2" key="1">
    <citation type="submission" date="2018-05" db="EMBL/GenBank/DDBJ databases">
        <authorList>
            <person name="Lanie J.A."/>
            <person name="Ng W.-L."/>
            <person name="Kazmierczak K.M."/>
            <person name="Andrzejewski T.M."/>
            <person name="Davidsen T.M."/>
            <person name="Wayne K.J."/>
            <person name="Tettelin H."/>
            <person name="Glass J.I."/>
            <person name="Rusch D."/>
            <person name="Podicherti R."/>
            <person name="Tsui H.-C.T."/>
            <person name="Winkler M.E."/>
        </authorList>
    </citation>
    <scope>NUCLEOTIDE SEQUENCE</scope>
</reference>
<dbReference type="AlphaFoldDB" id="A0A381PXG1"/>
<name>A0A381PXG1_9ZZZZ</name>
<sequence>VATVVERPTVPSEEPMFDRPARREQLVDGGEAANRRPGWAPRRSIDGR</sequence>
<proteinExistence type="predicted"/>
<feature type="region of interest" description="Disordered" evidence="1">
    <location>
        <begin position="1"/>
        <end position="48"/>
    </location>
</feature>